<keyword evidence="7" id="KW-1185">Reference proteome</keyword>
<protein>
    <submittedName>
        <fullName evidence="6">HTH-type transcriptional regulator YofA</fullName>
    </submittedName>
</protein>
<dbReference type="Proteomes" id="UP000048926">
    <property type="component" value="Unassembled WGS sequence"/>
</dbReference>
<dbReference type="InterPro" id="IPR036388">
    <property type="entry name" value="WH-like_DNA-bd_sf"/>
</dbReference>
<dbReference type="Pfam" id="PF00126">
    <property type="entry name" value="HTH_1"/>
    <property type="match status" value="1"/>
</dbReference>
<dbReference type="AlphaFoldDB" id="A0A0M6Y4Y6"/>
<feature type="domain" description="HTH lysR-type" evidence="5">
    <location>
        <begin position="4"/>
        <end position="61"/>
    </location>
</feature>
<dbReference type="Pfam" id="PF03466">
    <property type="entry name" value="LysR_substrate"/>
    <property type="match status" value="1"/>
</dbReference>
<dbReference type="Gene3D" id="3.40.190.10">
    <property type="entry name" value="Periplasmic binding protein-like II"/>
    <property type="match status" value="2"/>
</dbReference>
<name>A0A0M6Y4Y6_9HYPH</name>
<dbReference type="InterPro" id="IPR036390">
    <property type="entry name" value="WH_DNA-bd_sf"/>
</dbReference>
<dbReference type="Gene3D" id="1.10.10.10">
    <property type="entry name" value="Winged helix-like DNA-binding domain superfamily/Winged helix DNA-binding domain"/>
    <property type="match status" value="1"/>
</dbReference>
<gene>
    <name evidence="6" type="primary">yofA_2</name>
    <name evidence="6" type="ORF">LAL4801_02312</name>
</gene>
<dbReference type="SUPFAM" id="SSF46785">
    <property type="entry name" value="Winged helix' DNA-binding domain"/>
    <property type="match status" value="1"/>
</dbReference>
<dbReference type="EMBL" id="CXST01000001">
    <property type="protein sequence ID" value="CTQ43870.1"/>
    <property type="molecule type" value="Genomic_DNA"/>
</dbReference>
<evidence type="ECO:0000313" key="7">
    <source>
        <dbReference type="Proteomes" id="UP000048926"/>
    </source>
</evidence>
<dbReference type="PANTHER" id="PTHR30126:SF77">
    <property type="entry name" value="TRANSCRIPTIONAL REGULATORY PROTEIN"/>
    <property type="match status" value="1"/>
</dbReference>
<dbReference type="PANTHER" id="PTHR30126">
    <property type="entry name" value="HTH-TYPE TRANSCRIPTIONAL REGULATOR"/>
    <property type="match status" value="1"/>
</dbReference>
<keyword evidence="3" id="KW-0238">DNA-binding</keyword>
<accession>A0A0M6Y4Y6</accession>
<evidence type="ECO:0000256" key="3">
    <source>
        <dbReference type="ARBA" id="ARBA00023125"/>
    </source>
</evidence>
<dbReference type="RefSeq" id="WP_055656141.1">
    <property type="nucleotide sequence ID" value="NZ_CP045622.1"/>
</dbReference>
<dbReference type="PRINTS" id="PR00039">
    <property type="entry name" value="HTHLYSR"/>
</dbReference>
<dbReference type="PROSITE" id="PS50931">
    <property type="entry name" value="HTH_LYSR"/>
    <property type="match status" value="1"/>
</dbReference>
<dbReference type="STRING" id="187304.B0E33_17910"/>
<organism evidence="6 7">
    <name type="scientific">Roseibium aggregatum</name>
    <dbReference type="NCBI Taxonomy" id="187304"/>
    <lineage>
        <taxon>Bacteria</taxon>
        <taxon>Pseudomonadati</taxon>
        <taxon>Pseudomonadota</taxon>
        <taxon>Alphaproteobacteria</taxon>
        <taxon>Hyphomicrobiales</taxon>
        <taxon>Stappiaceae</taxon>
        <taxon>Roseibium</taxon>
    </lineage>
</organism>
<dbReference type="GO" id="GO:0003700">
    <property type="term" value="F:DNA-binding transcription factor activity"/>
    <property type="evidence" value="ECO:0007669"/>
    <property type="project" value="InterPro"/>
</dbReference>
<keyword evidence="2" id="KW-0805">Transcription regulation</keyword>
<dbReference type="InterPro" id="IPR000847">
    <property type="entry name" value="LysR_HTH_N"/>
</dbReference>
<comment type="similarity">
    <text evidence="1">Belongs to the LysR transcriptional regulatory family.</text>
</comment>
<dbReference type="FunFam" id="1.10.10.10:FF:000001">
    <property type="entry name" value="LysR family transcriptional regulator"/>
    <property type="match status" value="1"/>
</dbReference>
<sequence>MHPLNLDQLRAFLAVVRHGGVNKAAGSLNLTQPAVTTRIKRLEEALGTELFERSPGRLKLTKRGELLQTFAEQFERLSDKVEETVVSREGIDRHLRIGASETIAQCWLPDLVAALRADFPNLIVEINVDISVNLRAGLLDREIDLALLLGPISEYSVDNIELPGFDLGWYVAADSPAEGAQAEALLREKPVITYARHTRPYRELKTLLFERVAPDVQMFPSSSLSACFRLVEAGLGVAALPRALARPYVEGGSIVEFDPGWVPDALRFSASYLGDPRSHIVAAAAKKALEVAVAYSGYKNHL</sequence>
<evidence type="ECO:0000259" key="5">
    <source>
        <dbReference type="PROSITE" id="PS50931"/>
    </source>
</evidence>
<proteinExistence type="inferred from homology"/>
<reference evidence="7" key="1">
    <citation type="submission" date="2015-07" db="EMBL/GenBank/DDBJ databases">
        <authorList>
            <person name="Rodrigo-Torres Lidia"/>
            <person name="Arahal R.David."/>
        </authorList>
    </citation>
    <scope>NUCLEOTIDE SEQUENCE [LARGE SCALE GENOMIC DNA]</scope>
    <source>
        <strain evidence="7">CECT 4801</strain>
    </source>
</reference>
<dbReference type="CDD" id="cd05466">
    <property type="entry name" value="PBP2_LTTR_substrate"/>
    <property type="match status" value="1"/>
</dbReference>
<evidence type="ECO:0000256" key="1">
    <source>
        <dbReference type="ARBA" id="ARBA00009437"/>
    </source>
</evidence>
<dbReference type="SUPFAM" id="SSF53850">
    <property type="entry name" value="Periplasmic binding protein-like II"/>
    <property type="match status" value="1"/>
</dbReference>
<keyword evidence="4" id="KW-0804">Transcription</keyword>
<evidence type="ECO:0000313" key="6">
    <source>
        <dbReference type="EMBL" id="CTQ43870.1"/>
    </source>
</evidence>
<dbReference type="OrthoDB" id="9791253at2"/>
<evidence type="ECO:0000256" key="2">
    <source>
        <dbReference type="ARBA" id="ARBA00023015"/>
    </source>
</evidence>
<dbReference type="GO" id="GO:0000976">
    <property type="term" value="F:transcription cis-regulatory region binding"/>
    <property type="evidence" value="ECO:0007669"/>
    <property type="project" value="TreeGrafter"/>
</dbReference>
<dbReference type="InterPro" id="IPR005119">
    <property type="entry name" value="LysR_subst-bd"/>
</dbReference>
<evidence type="ECO:0000256" key="4">
    <source>
        <dbReference type="ARBA" id="ARBA00023163"/>
    </source>
</evidence>